<comment type="caution">
    <text evidence="2">The sequence shown here is derived from an EMBL/GenBank/DDBJ whole genome shotgun (WGS) entry which is preliminary data.</text>
</comment>
<reference evidence="2 3" key="1">
    <citation type="submission" date="2024-05" db="EMBL/GenBank/DDBJ databases">
        <title>De novo assembly of an allotetraploid wild potato.</title>
        <authorList>
            <person name="Hosaka A.J."/>
        </authorList>
    </citation>
    <scope>NUCLEOTIDE SEQUENCE [LARGE SCALE GENOMIC DNA]</scope>
    <source>
        <tissue evidence="2">Young leaves</tissue>
    </source>
</reference>
<evidence type="ECO:0000256" key="1">
    <source>
        <dbReference type="SAM" id="Phobius"/>
    </source>
</evidence>
<name>A0ABD2SJJ3_9SOLN</name>
<keyword evidence="3" id="KW-1185">Reference proteome</keyword>
<evidence type="ECO:0000313" key="2">
    <source>
        <dbReference type="EMBL" id="KAL3344045.1"/>
    </source>
</evidence>
<protein>
    <submittedName>
        <fullName evidence="2">Uncharacterized protein</fullName>
    </submittedName>
</protein>
<organism evidence="2 3">
    <name type="scientific">Solanum stoloniferum</name>
    <dbReference type="NCBI Taxonomy" id="62892"/>
    <lineage>
        <taxon>Eukaryota</taxon>
        <taxon>Viridiplantae</taxon>
        <taxon>Streptophyta</taxon>
        <taxon>Embryophyta</taxon>
        <taxon>Tracheophyta</taxon>
        <taxon>Spermatophyta</taxon>
        <taxon>Magnoliopsida</taxon>
        <taxon>eudicotyledons</taxon>
        <taxon>Gunneridae</taxon>
        <taxon>Pentapetalae</taxon>
        <taxon>asterids</taxon>
        <taxon>lamiids</taxon>
        <taxon>Solanales</taxon>
        <taxon>Solanaceae</taxon>
        <taxon>Solanoideae</taxon>
        <taxon>Solaneae</taxon>
        <taxon>Solanum</taxon>
    </lineage>
</organism>
<accession>A0ABD2SJJ3</accession>
<dbReference type="AlphaFoldDB" id="A0ABD2SJJ3"/>
<feature type="transmembrane region" description="Helical" evidence="1">
    <location>
        <begin position="103"/>
        <end position="126"/>
    </location>
</feature>
<proteinExistence type="predicted"/>
<dbReference type="Proteomes" id="UP001627284">
    <property type="component" value="Unassembled WGS sequence"/>
</dbReference>
<gene>
    <name evidence="2" type="ORF">AABB24_023466</name>
</gene>
<dbReference type="EMBL" id="JBJKTR010000014">
    <property type="protein sequence ID" value="KAL3344045.1"/>
    <property type="molecule type" value="Genomic_DNA"/>
</dbReference>
<sequence length="129" mass="15223">MALNKEYDNIDIQQLVKSCYTDSNFVDTDNPLKTRRSYETILVDIDSIEIEHSKDENNSSIIKYSRFTIKRILDPFEWFADHLRTPVALSENLAYSKSLKSSLFLCTLCLWICNKLEFLVSFFILFRYT</sequence>
<keyword evidence="1" id="KW-0812">Transmembrane</keyword>
<keyword evidence="1" id="KW-0472">Membrane</keyword>
<evidence type="ECO:0000313" key="3">
    <source>
        <dbReference type="Proteomes" id="UP001627284"/>
    </source>
</evidence>
<keyword evidence="1" id="KW-1133">Transmembrane helix</keyword>